<feature type="transmembrane region" description="Helical" evidence="19">
    <location>
        <begin position="31"/>
        <end position="64"/>
    </location>
</feature>
<dbReference type="PANTHER" id="PTHR34299:SF1">
    <property type="entry name" value="DIACYLGLYCEROL KINASE"/>
    <property type="match status" value="1"/>
</dbReference>
<evidence type="ECO:0000256" key="6">
    <source>
        <dbReference type="ARBA" id="ARBA00022692"/>
    </source>
</evidence>
<keyword evidence="3" id="KW-1003">Cell membrane</keyword>
<comment type="subcellular location">
    <subcellularLocation>
        <location evidence="1">Cell membrane</location>
        <topology evidence="1">Multi-pass membrane protein</topology>
    </subcellularLocation>
</comment>
<keyword evidence="18" id="KW-0479">Metal-binding</keyword>
<feature type="binding site" evidence="17">
    <location>
        <position position="72"/>
    </location>
    <ligand>
        <name>ATP</name>
        <dbReference type="ChEBI" id="CHEBI:30616"/>
    </ligand>
</feature>
<reference evidence="20 21" key="1">
    <citation type="submission" date="2016-10" db="EMBL/GenBank/DDBJ databases">
        <authorList>
            <person name="Varghese N."/>
            <person name="Submissions S."/>
        </authorList>
    </citation>
    <scope>NUCLEOTIDE SEQUENCE [LARGE SCALE GENOMIC DNA]</scope>
    <source>
        <strain evidence="20 21">DSM 25353</strain>
    </source>
</reference>
<keyword evidence="9 17" id="KW-0067">ATP-binding</keyword>
<dbReference type="GO" id="GO:0016301">
    <property type="term" value="F:kinase activity"/>
    <property type="evidence" value="ECO:0007669"/>
    <property type="project" value="UniProtKB-KW"/>
</dbReference>
<dbReference type="AlphaFoldDB" id="A0A8X8IFL4"/>
<feature type="active site" description="Proton acceptor" evidence="15">
    <location>
        <position position="65"/>
    </location>
</feature>
<evidence type="ECO:0000256" key="14">
    <source>
        <dbReference type="ARBA" id="ARBA00023264"/>
    </source>
</evidence>
<evidence type="ECO:0000256" key="7">
    <source>
        <dbReference type="ARBA" id="ARBA00022741"/>
    </source>
</evidence>
<dbReference type="InterPro" id="IPR000829">
    <property type="entry name" value="DAGK"/>
</dbReference>
<evidence type="ECO:0000256" key="12">
    <source>
        <dbReference type="ARBA" id="ARBA00023136"/>
    </source>
</evidence>
<evidence type="ECO:0000313" key="21">
    <source>
        <dbReference type="Proteomes" id="UP000198711"/>
    </source>
</evidence>
<evidence type="ECO:0000256" key="3">
    <source>
        <dbReference type="ARBA" id="ARBA00022475"/>
    </source>
</evidence>
<feature type="transmembrane region" description="Helical" evidence="19">
    <location>
        <begin position="92"/>
        <end position="113"/>
    </location>
</feature>
<keyword evidence="4" id="KW-0444">Lipid biosynthesis</keyword>
<evidence type="ECO:0000256" key="4">
    <source>
        <dbReference type="ARBA" id="ARBA00022516"/>
    </source>
</evidence>
<keyword evidence="11" id="KW-0443">Lipid metabolism</keyword>
<sequence length="120" mass="13176">MPQQTLYKAFVHAFQGLGSFLRNDRNGRIHLLAAIAVIIAGIIFGLSAVEWCLVMLCIAGVTGFEMLNHALEKFCDAVHPQTHPLIKIVKDVAAAAVLWWAIISVIIALFIFLPKIIAIL</sequence>
<dbReference type="Proteomes" id="UP000198711">
    <property type="component" value="Unassembled WGS sequence"/>
</dbReference>
<dbReference type="InterPro" id="IPR036945">
    <property type="entry name" value="DAGK_sf"/>
</dbReference>
<gene>
    <name evidence="20" type="ORF">SAMN05444410_10951</name>
</gene>
<evidence type="ECO:0000313" key="20">
    <source>
        <dbReference type="EMBL" id="SDX10469.1"/>
    </source>
</evidence>
<keyword evidence="8 20" id="KW-0418">Kinase</keyword>
<protein>
    <submittedName>
        <fullName evidence="20">Undecaprenol kinase/diacylglycerol kinase (ATP)</fullName>
    </submittedName>
</protein>
<keyword evidence="5" id="KW-0808">Transferase</keyword>
<dbReference type="GO" id="GO:0046872">
    <property type="term" value="F:metal ion binding"/>
    <property type="evidence" value="ECO:0007669"/>
    <property type="project" value="UniProtKB-KW"/>
</dbReference>
<evidence type="ECO:0000256" key="10">
    <source>
        <dbReference type="ARBA" id="ARBA00022989"/>
    </source>
</evidence>
<evidence type="ECO:0000256" key="5">
    <source>
        <dbReference type="ARBA" id="ARBA00022679"/>
    </source>
</evidence>
<evidence type="ECO:0000256" key="16">
    <source>
        <dbReference type="PIRSR" id="PIRSR600829-2"/>
    </source>
</evidence>
<comment type="cofactor">
    <cofactor evidence="18">
        <name>Mg(2+)</name>
        <dbReference type="ChEBI" id="CHEBI:18420"/>
    </cofactor>
    <text evidence="18">Mn(2+), Zn(2+), Cd(2+) and Co(2+) support activity to lesser extents.</text>
</comment>
<keyword evidence="21" id="KW-1185">Reference proteome</keyword>
<dbReference type="GO" id="GO:0008654">
    <property type="term" value="P:phospholipid biosynthetic process"/>
    <property type="evidence" value="ECO:0007669"/>
    <property type="project" value="UniProtKB-KW"/>
</dbReference>
<dbReference type="CDD" id="cd14265">
    <property type="entry name" value="UDPK_IM_like"/>
    <property type="match status" value="1"/>
</dbReference>
<keyword evidence="14" id="KW-1208">Phospholipid metabolism</keyword>
<comment type="similarity">
    <text evidence="2">Belongs to the bacterial diacylglycerol kinase family.</text>
</comment>
<dbReference type="RefSeq" id="WP_257574907.1">
    <property type="nucleotide sequence ID" value="NZ_FNNO01000009.1"/>
</dbReference>
<accession>A0A8X8IFL4</accession>
<feature type="binding site" evidence="17">
    <location>
        <begin position="90"/>
        <end position="91"/>
    </location>
    <ligand>
        <name>ATP</name>
        <dbReference type="ChEBI" id="CHEBI:30616"/>
    </ligand>
</feature>
<evidence type="ECO:0000256" key="8">
    <source>
        <dbReference type="ARBA" id="ARBA00022777"/>
    </source>
</evidence>
<name>A0A8X8IFL4_9BACT</name>
<evidence type="ECO:0000256" key="1">
    <source>
        <dbReference type="ARBA" id="ARBA00004651"/>
    </source>
</evidence>
<evidence type="ECO:0000256" key="2">
    <source>
        <dbReference type="ARBA" id="ARBA00005967"/>
    </source>
</evidence>
<organism evidence="20 21">
    <name type="scientific">Hydrobacter penzbergensis</name>
    <dbReference type="NCBI Taxonomy" id="1235997"/>
    <lineage>
        <taxon>Bacteria</taxon>
        <taxon>Pseudomonadati</taxon>
        <taxon>Bacteroidota</taxon>
        <taxon>Chitinophagia</taxon>
        <taxon>Chitinophagales</taxon>
        <taxon>Chitinophagaceae</taxon>
        <taxon>Hydrobacter</taxon>
    </lineage>
</organism>
<keyword evidence="13" id="KW-0594">Phospholipid biosynthesis</keyword>
<evidence type="ECO:0000256" key="9">
    <source>
        <dbReference type="ARBA" id="ARBA00022840"/>
    </source>
</evidence>
<keyword evidence="6 19" id="KW-0812">Transmembrane</keyword>
<dbReference type="Gene3D" id="1.10.287.3610">
    <property type="match status" value="1"/>
</dbReference>
<evidence type="ECO:0000256" key="15">
    <source>
        <dbReference type="PIRSR" id="PIRSR600829-1"/>
    </source>
</evidence>
<dbReference type="PANTHER" id="PTHR34299">
    <property type="entry name" value="DIACYLGLYCEROL KINASE"/>
    <property type="match status" value="1"/>
</dbReference>
<evidence type="ECO:0000256" key="17">
    <source>
        <dbReference type="PIRSR" id="PIRSR600829-3"/>
    </source>
</evidence>
<evidence type="ECO:0000256" key="18">
    <source>
        <dbReference type="PIRSR" id="PIRSR600829-4"/>
    </source>
</evidence>
<evidence type="ECO:0000256" key="11">
    <source>
        <dbReference type="ARBA" id="ARBA00023098"/>
    </source>
</evidence>
<evidence type="ECO:0000256" key="19">
    <source>
        <dbReference type="SAM" id="Phobius"/>
    </source>
</evidence>
<dbReference type="InterPro" id="IPR033717">
    <property type="entry name" value="UDPK"/>
</dbReference>
<keyword evidence="10 19" id="KW-1133">Transmembrane helix</keyword>
<feature type="binding site" evidence="16">
    <location>
        <position position="65"/>
    </location>
    <ligand>
        <name>substrate</name>
    </ligand>
</feature>
<dbReference type="EMBL" id="FNNO01000009">
    <property type="protein sequence ID" value="SDX10469.1"/>
    <property type="molecule type" value="Genomic_DNA"/>
</dbReference>
<proteinExistence type="inferred from homology"/>
<dbReference type="Pfam" id="PF01219">
    <property type="entry name" value="DAGK_prokar"/>
    <property type="match status" value="1"/>
</dbReference>
<evidence type="ECO:0000256" key="13">
    <source>
        <dbReference type="ARBA" id="ARBA00023209"/>
    </source>
</evidence>
<keyword evidence="12 19" id="KW-0472">Membrane</keyword>
<comment type="caution">
    <text evidence="20">The sequence shown here is derived from an EMBL/GenBank/DDBJ whole genome shotgun (WGS) entry which is preliminary data.</text>
</comment>
<dbReference type="GO" id="GO:0005886">
    <property type="term" value="C:plasma membrane"/>
    <property type="evidence" value="ECO:0007669"/>
    <property type="project" value="UniProtKB-SubCell"/>
</dbReference>
<keyword evidence="7 17" id="KW-0547">Nucleotide-binding</keyword>
<keyword evidence="18" id="KW-0460">Magnesium</keyword>
<feature type="binding site" evidence="18">
    <location>
        <position position="72"/>
    </location>
    <ligand>
        <name>a divalent metal cation</name>
        <dbReference type="ChEBI" id="CHEBI:60240"/>
    </ligand>
</feature>
<dbReference type="GO" id="GO:0005524">
    <property type="term" value="F:ATP binding"/>
    <property type="evidence" value="ECO:0007669"/>
    <property type="project" value="UniProtKB-KW"/>
</dbReference>